<dbReference type="Gene3D" id="2.30.110.10">
    <property type="entry name" value="Electron Transport, Fmn-binding Protein, Chain A"/>
    <property type="match status" value="1"/>
</dbReference>
<keyword evidence="1" id="KW-0560">Oxidoreductase</keyword>
<dbReference type="InterPro" id="IPR012349">
    <property type="entry name" value="Split_barrel_FMN-bd"/>
</dbReference>
<dbReference type="Proteomes" id="UP000054007">
    <property type="component" value="Unassembled WGS sequence"/>
</dbReference>
<dbReference type="GO" id="GO:0010181">
    <property type="term" value="F:FMN binding"/>
    <property type="evidence" value="ECO:0007669"/>
    <property type="project" value="InterPro"/>
</dbReference>
<dbReference type="SMART" id="SM00903">
    <property type="entry name" value="Flavin_Reduct"/>
    <property type="match status" value="1"/>
</dbReference>
<dbReference type="SUPFAM" id="SSF50475">
    <property type="entry name" value="FMN-binding split barrel"/>
    <property type="match status" value="1"/>
</dbReference>
<dbReference type="OrthoDB" id="2015405at2759"/>
<evidence type="ECO:0000313" key="3">
    <source>
        <dbReference type="EMBL" id="KIY70090.1"/>
    </source>
</evidence>
<dbReference type="EMBL" id="KN880473">
    <property type="protein sequence ID" value="KIY70090.1"/>
    <property type="molecule type" value="Genomic_DNA"/>
</dbReference>
<dbReference type="PANTHER" id="PTHR30466">
    <property type="entry name" value="FLAVIN REDUCTASE"/>
    <property type="match status" value="1"/>
</dbReference>
<dbReference type="STRING" id="1314674.A0A0D7BIM9"/>
<gene>
    <name evidence="3" type="ORF">CYLTODRAFT_420066</name>
</gene>
<evidence type="ECO:0000313" key="4">
    <source>
        <dbReference type="Proteomes" id="UP000054007"/>
    </source>
</evidence>
<feature type="domain" description="Flavin reductase like" evidence="2">
    <location>
        <begin position="43"/>
        <end position="229"/>
    </location>
</feature>
<sequence length="236" mass="25538">MFSGHHHVAPTKLINGLSKLLVRLTKRPITTSECLNTDFRDLLRRTAQPVAVVTSLLHGHGPSSFHGATLSSFTSIAISPHPIVSFSLIRPSRLAHSLNPGTKFVVNLLASHQQNVAVTFSRADLYPTPFDGSIPFHTTPEGLPVLDGALGALSCVLVAPPIPLHDLDVLEGLTKEKSVLDVMASGITEKVEPPPTSSELFIARVLRVEKDEAEDTSSPLLYRNRTYTTVANDTKL</sequence>
<dbReference type="InterPro" id="IPR002563">
    <property type="entry name" value="Flavin_Rdtase-like_dom"/>
</dbReference>
<accession>A0A0D7BIM9</accession>
<dbReference type="GO" id="GO:0042602">
    <property type="term" value="F:riboflavin reductase (NADPH) activity"/>
    <property type="evidence" value="ECO:0007669"/>
    <property type="project" value="TreeGrafter"/>
</dbReference>
<organism evidence="3 4">
    <name type="scientific">Cylindrobasidium torrendii FP15055 ss-10</name>
    <dbReference type="NCBI Taxonomy" id="1314674"/>
    <lineage>
        <taxon>Eukaryota</taxon>
        <taxon>Fungi</taxon>
        <taxon>Dikarya</taxon>
        <taxon>Basidiomycota</taxon>
        <taxon>Agaricomycotina</taxon>
        <taxon>Agaricomycetes</taxon>
        <taxon>Agaricomycetidae</taxon>
        <taxon>Agaricales</taxon>
        <taxon>Marasmiineae</taxon>
        <taxon>Physalacriaceae</taxon>
        <taxon>Cylindrobasidium</taxon>
    </lineage>
</organism>
<dbReference type="PANTHER" id="PTHR30466:SF1">
    <property type="entry name" value="FMN REDUCTASE (NADH) RUTF"/>
    <property type="match status" value="1"/>
</dbReference>
<evidence type="ECO:0000256" key="1">
    <source>
        <dbReference type="ARBA" id="ARBA00023002"/>
    </source>
</evidence>
<reference evidence="3 4" key="1">
    <citation type="journal article" date="2015" name="Fungal Genet. Biol.">
        <title>Evolution of novel wood decay mechanisms in Agaricales revealed by the genome sequences of Fistulina hepatica and Cylindrobasidium torrendii.</title>
        <authorList>
            <person name="Floudas D."/>
            <person name="Held B.W."/>
            <person name="Riley R."/>
            <person name="Nagy L.G."/>
            <person name="Koehler G."/>
            <person name="Ransdell A.S."/>
            <person name="Younus H."/>
            <person name="Chow J."/>
            <person name="Chiniquy J."/>
            <person name="Lipzen A."/>
            <person name="Tritt A."/>
            <person name="Sun H."/>
            <person name="Haridas S."/>
            <person name="LaButti K."/>
            <person name="Ohm R.A."/>
            <person name="Kues U."/>
            <person name="Blanchette R.A."/>
            <person name="Grigoriev I.V."/>
            <person name="Minto R.E."/>
            <person name="Hibbett D.S."/>
        </authorList>
    </citation>
    <scope>NUCLEOTIDE SEQUENCE [LARGE SCALE GENOMIC DNA]</scope>
    <source>
        <strain evidence="3 4">FP15055 ss-10</strain>
    </source>
</reference>
<protein>
    <recommendedName>
        <fullName evidence="2">Flavin reductase like domain-containing protein</fullName>
    </recommendedName>
</protein>
<dbReference type="AlphaFoldDB" id="A0A0D7BIM9"/>
<dbReference type="Pfam" id="PF01613">
    <property type="entry name" value="Flavin_Reduct"/>
    <property type="match status" value="1"/>
</dbReference>
<keyword evidence="4" id="KW-1185">Reference proteome</keyword>
<proteinExistence type="predicted"/>
<dbReference type="InterPro" id="IPR050268">
    <property type="entry name" value="NADH-dep_flavin_reductase"/>
</dbReference>
<evidence type="ECO:0000259" key="2">
    <source>
        <dbReference type="SMART" id="SM00903"/>
    </source>
</evidence>
<name>A0A0D7BIM9_9AGAR</name>